<evidence type="ECO:0000313" key="3">
    <source>
        <dbReference type="Proteomes" id="UP001595075"/>
    </source>
</evidence>
<reference evidence="2 3" key="1">
    <citation type="journal article" date="2024" name="Commun. Biol.">
        <title>Comparative genomic analysis of thermophilic fungi reveals convergent evolutionary adaptations and gene losses.</title>
        <authorList>
            <person name="Steindorff A.S."/>
            <person name="Aguilar-Pontes M.V."/>
            <person name="Robinson A.J."/>
            <person name="Andreopoulos B."/>
            <person name="LaButti K."/>
            <person name="Kuo A."/>
            <person name="Mondo S."/>
            <person name="Riley R."/>
            <person name="Otillar R."/>
            <person name="Haridas S."/>
            <person name="Lipzen A."/>
            <person name="Grimwood J."/>
            <person name="Schmutz J."/>
            <person name="Clum A."/>
            <person name="Reid I.D."/>
            <person name="Moisan M.C."/>
            <person name="Butler G."/>
            <person name="Nguyen T.T.M."/>
            <person name="Dewar K."/>
            <person name="Conant G."/>
            <person name="Drula E."/>
            <person name="Henrissat B."/>
            <person name="Hansel C."/>
            <person name="Singer S."/>
            <person name="Hutchinson M.I."/>
            <person name="de Vries R.P."/>
            <person name="Natvig D.O."/>
            <person name="Powell A.J."/>
            <person name="Tsang A."/>
            <person name="Grigoriev I.V."/>
        </authorList>
    </citation>
    <scope>NUCLEOTIDE SEQUENCE [LARGE SCALE GENOMIC DNA]</scope>
    <source>
        <strain evidence="2 3">CBS 494.80</strain>
    </source>
</reference>
<dbReference type="InterPro" id="IPR011009">
    <property type="entry name" value="Kinase-like_dom_sf"/>
</dbReference>
<protein>
    <recommendedName>
        <fullName evidence="1">Aminoglycoside phosphotransferase domain-containing protein</fullName>
    </recommendedName>
</protein>
<organism evidence="2 3">
    <name type="scientific">Oculimacula yallundae</name>
    <dbReference type="NCBI Taxonomy" id="86028"/>
    <lineage>
        <taxon>Eukaryota</taxon>
        <taxon>Fungi</taxon>
        <taxon>Dikarya</taxon>
        <taxon>Ascomycota</taxon>
        <taxon>Pezizomycotina</taxon>
        <taxon>Leotiomycetes</taxon>
        <taxon>Helotiales</taxon>
        <taxon>Ploettnerulaceae</taxon>
        <taxon>Oculimacula</taxon>
    </lineage>
</organism>
<gene>
    <name evidence="2" type="ORF">VTL71DRAFT_8067</name>
</gene>
<feature type="domain" description="Aminoglycoside phosphotransferase" evidence="1">
    <location>
        <begin position="74"/>
        <end position="265"/>
    </location>
</feature>
<dbReference type="SUPFAM" id="SSF56112">
    <property type="entry name" value="Protein kinase-like (PK-like)"/>
    <property type="match status" value="1"/>
</dbReference>
<dbReference type="Pfam" id="PF01636">
    <property type="entry name" value="APH"/>
    <property type="match status" value="1"/>
</dbReference>
<dbReference type="InterPro" id="IPR002575">
    <property type="entry name" value="Aminoglycoside_PTrfase"/>
</dbReference>
<comment type="caution">
    <text evidence="2">The sequence shown here is derived from an EMBL/GenBank/DDBJ whole genome shotgun (WGS) entry which is preliminary data.</text>
</comment>
<evidence type="ECO:0000313" key="2">
    <source>
        <dbReference type="EMBL" id="KAL2074289.1"/>
    </source>
</evidence>
<dbReference type="Proteomes" id="UP001595075">
    <property type="component" value="Unassembled WGS sequence"/>
</dbReference>
<keyword evidence="3" id="KW-1185">Reference proteome</keyword>
<dbReference type="PANTHER" id="PTHR21310">
    <property type="entry name" value="AMINOGLYCOSIDE PHOSPHOTRANSFERASE-RELATED-RELATED"/>
    <property type="match status" value="1"/>
</dbReference>
<name>A0ABR4CWH5_9HELO</name>
<dbReference type="InterPro" id="IPR051678">
    <property type="entry name" value="AGP_Transferase"/>
</dbReference>
<sequence>MATPYFNPANDYDHQHEGSEALAINNTYFHRFLARLALHTTAKLFRQEGPCIPISRHKILKTGYSTHLTEAVTMDFVARNTSIPVPKVHCSFIHKNRAYIVMERIQGQSLAAAWRHLSKESREKIFLQLKGMLEELRTIELPPNTGVASCVGGSMYDFRLPHRTPRFGPFKTIQDFHSWLRGGMDETTRLGPHVTDEDAAAIQAMIVKQNGSWPAPVFTHGDLNPTNIMVLGDQIVGIIDWEFSGWYPPYWEYTNAYFGNLIREKWQGIICSLLEAYPEELEMERTRQRWWGEF</sequence>
<accession>A0ABR4CWH5</accession>
<evidence type="ECO:0000259" key="1">
    <source>
        <dbReference type="Pfam" id="PF01636"/>
    </source>
</evidence>
<dbReference type="CDD" id="cd05120">
    <property type="entry name" value="APH_ChoK_like"/>
    <property type="match status" value="1"/>
</dbReference>
<dbReference type="EMBL" id="JAZHXI010000002">
    <property type="protein sequence ID" value="KAL2074289.1"/>
    <property type="molecule type" value="Genomic_DNA"/>
</dbReference>
<dbReference type="Gene3D" id="3.90.1200.10">
    <property type="match status" value="1"/>
</dbReference>
<dbReference type="PANTHER" id="PTHR21310:SF55">
    <property type="entry name" value="AMINOGLYCOSIDE PHOSPHOTRANSFERASE DOMAIN-CONTAINING PROTEIN"/>
    <property type="match status" value="1"/>
</dbReference>
<proteinExistence type="predicted"/>